<reference evidence="3 4" key="1">
    <citation type="submission" date="2020-05" db="EMBL/GenBank/DDBJ databases">
        <title>Identification and distribution of gene clusters putatively required for synthesis of sphingolipid metabolism inhibitors in phylogenetically diverse species of the filamentous fungus Fusarium.</title>
        <authorList>
            <person name="Kim H.-S."/>
            <person name="Busman M."/>
            <person name="Brown D.W."/>
            <person name="Divon H."/>
            <person name="Uhlig S."/>
            <person name="Proctor R.H."/>
        </authorList>
    </citation>
    <scope>NUCLEOTIDE SEQUENCE [LARGE SCALE GENOMIC DNA]</scope>
    <source>
        <strain evidence="3 4">NRRL 20693</strain>
    </source>
</reference>
<dbReference type="Proteomes" id="UP000567885">
    <property type="component" value="Unassembled WGS sequence"/>
</dbReference>
<dbReference type="Gene3D" id="3.30.40.10">
    <property type="entry name" value="Zinc/RING finger domain, C3HC4 (zinc finger)"/>
    <property type="match status" value="1"/>
</dbReference>
<dbReference type="PROSITE" id="PS50089">
    <property type="entry name" value="ZF_RING_2"/>
    <property type="match status" value="1"/>
</dbReference>
<dbReference type="EMBL" id="JAAGWQ010000257">
    <property type="protein sequence ID" value="KAF5658055.1"/>
    <property type="molecule type" value="Genomic_DNA"/>
</dbReference>
<keyword evidence="1" id="KW-0863">Zinc-finger</keyword>
<keyword evidence="4" id="KW-1185">Reference proteome</keyword>
<name>A0A8H5WGX1_FUSHE</name>
<dbReference type="InterPro" id="IPR013083">
    <property type="entry name" value="Znf_RING/FYVE/PHD"/>
</dbReference>
<protein>
    <recommendedName>
        <fullName evidence="2">RING-type domain-containing protein</fullName>
    </recommendedName>
</protein>
<dbReference type="SUPFAM" id="SSF57850">
    <property type="entry name" value="RING/U-box"/>
    <property type="match status" value="1"/>
</dbReference>
<comment type="caution">
    <text evidence="3">The sequence shown here is derived from an EMBL/GenBank/DDBJ whole genome shotgun (WGS) entry which is preliminary data.</text>
</comment>
<proteinExistence type="predicted"/>
<gene>
    <name evidence="3" type="ORF">FHETE_10074</name>
</gene>
<dbReference type="OrthoDB" id="5001299at2759"/>
<organism evidence="3 4">
    <name type="scientific">Fusarium heterosporum</name>
    <dbReference type="NCBI Taxonomy" id="42747"/>
    <lineage>
        <taxon>Eukaryota</taxon>
        <taxon>Fungi</taxon>
        <taxon>Dikarya</taxon>
        <taxon>Ascomycota</taxon>
        <taxon>Pezizomycotina</taxon>
        <taxon>Sordariomycetes</taxon>
        <taxon>Hypocreomycetidae</taxon>
        <taxon>Hypocreales</taxon>
        <taxon>Nectriaceae</taxon>
        <taxon>Fusarium</taxon>
        <taxon>Fusarium heterosporum species complex</taxon>
    </lineage>
</organism>
<keyword evidence="1" id="KW-0862">Zinc</keyword>
<dbReference type="AlphaFoldDB" id="A0A8H5WGX1"/>
<accession>A0A8H5WGX1</accession>
<evidence type="ECO:0000313" key="3">
    <source>
        <dbReference type="EMBL" id="KAF5658055.1"/>
    </source>
</evidence>
<keyword evidence="1" id="KW-0479">Metal-binding</keyword>
<evidence type="ECO:0000313" key="4">
    <source>
        <dbReference type="Proteomes" id="UP000567885"/>
    </source>
</evidence>
<evidence type="ECO:0000256" key="1">
    <source>
        <dbReference type="PROSITE-ProRule" id="PRU00175"/>
    </source>
</evidence>
<sequence length="579" mass="66426">MCIKIIRWFHCPSIPPNPPLQINQRPPSTNPDKPWLDWKHDDLVHPGEPGEVPKAYQGYCTARHKFEHWIRCARIQVTDCLARPVETRTELYNIACPDCTGDHNCVMSAEPCLTDSDEPNYDIHNRVEMQPTYQYLEELVRLVRAFYKMGLLKETLDKPSWEVFMRGHNCTYNPEHIRRDHPERVPADECQRNCPCTFDPGAHNMSRAARNHEGHVVRVIRPMNWFKNCSRDRELQQWQDERFARLPGQLDLNLDLESYLKWRDMALLVGQQVSTLSNLDFNPDLATSKTPFYQDLNEWRSVLSKREQTCLLLIRYAASDPGITLKFAKSIVKVILPLLAPGLDSSDPRIATLFSATPAVEDEWLLELAALSDQFQPKNKPHLWRDEAKQSQDELFNVLTRNCRLTFTNTRARQMVAESVIAAYTISGNAMLETGEEADLNCNICGDNFDTRQPTHITIPPHLAVLRLPCCRQFIHARCFKGIATSQSPVCPFCKAEFAAMGMVSDDNDPWRSYNVEYEDFPPGLYGFPSLDQLLQASLEHPVYDRLMRNLNRAIEADQPPPLGSENEDMGLGILGFMQ</sequence>
<feature type="domain" description="RING-type" evidence="2">
    <location>
        <begin position="442"/>
        <end position="495"/>
    </location>
</feature>
<evidence type="ECO:0000259" key="2">
    <source>
        <dbReference type="PROSITE" id="PS50089"/>
    </source>
</evidence>
<dbReference type="GO" id="GO:0008270">
    <property type="term" value="F:zinc ion binding"/>
    <property type="evidence" value="ECO:0007669"/>
    <property type="project" value="UniProtKB-KW"/>
</dbReference>
<dbReference type="InterPro" id="IPR001841">
    <property type="entry name" value="Znf_RING"/>
</dbReference>